<comment type="similarity">
    <text evidence="1">Belongs to the metallo-beta-lactamase superfamily.</text>
</comment>
<dbReference type="SMART" id="SM00849">
    <property type="entry name" value="Lactamase_B"/>
    <property type="match status" value="1"/>
</dbReference>
<gene>
    <name evidence="6" type="ORF">GETHOR_04180</name>
</gene>
<accession>A0ABM8DN08</accession>
<dbReference type="InterPro" id="IPR001279">
    <property type="entry name" value="Metallo-B-lactamas"/>
</dbReference>
<keyword evidence="4" id="KW-0862">Zinc</keyword>
<dbReference type="CDD" id="cd07720">
    <property type="entry name" value="OPHC2-like_MBL-fold"/>
    <property type="match status" value="1"/>
</dbReference>
<evidence type="ECO:0000256" key="3">
    <source>
        <dbReference type="ARBA" id="ARBA00022801"/>
    </source>
</evidence>
<dbReference type="InterPro" id="IPR036866">
    <property type="entry name" value="RibonucZ/Hydroxyglut_hydro"/>
</dbReference>
<dbReference type="Pfam" id="PF00753">
    <property type="entry name" value="Lactamase_B"/>
    <property type="match status" value="1"/>
</dbReference>
<name>A0ABM8DN08_9BACT</name>
<dbReference type="SUPFAM" id="SSF56281">
    <property type="entry name" value="Metallo-hydrolase/oxidoreductase"/>
    <property type="match status" value="1"/>
</dbReference>
<keyword evidence="3" id="KW-0378">Hydrolase</keyword>
<evidence type="ECO:0000256" key="2">
    <source>
        <dbReference type="ARBA" id="ARBA00022723"/>
    </source>
</evidence>
<dbReference type="EMBL" id="AP027079">
    <property type="protein sequence ID" value="BDU68317.1"/>
    <property type="molecule type" value="Genomic_DNA"/>
</dbReference>
<organism evidence="6 7">
    <name type="scientific">Geothrix oryzae</name>
    <dbReference type="NCBI Taxonomy" id="2927975"/>
    <lineage>
        <taxon>Bacteria</taxon>
        <taxon>Pseudomonadati</taxon>
        <taxon>Acidobacteriota</taxon>
        <taxon>Holophagae</taxon>
        <taxon>Holophagales</taxon>
        <taxon>Holophagaceae</taxon>
        <taxon>Geothrix</taxon>
    </lineage>
</organism>
<proteinExistence type="inferred from homology"/>
<dbReference type="Gene3D" id="3.60.15.10">
    <property type="entry name" value="Ribonuclease Z/Hydroxyacylglutathione hydrolase-like"/>
    <property type="match status" value="1"/>
</dbReference>
<keyword evidence="7" id="KW-1185">Reference proteome</keyword>
<evidence type="ECO:0000259" key="5">
    <source>
        <dbReference type="SMART" id="SM00849"/>
    </source>
</evidence>
<evidence type="ECO:0000313" key="6">
    <source>
        <dbReference type="EMBL" id="BDU68317.1"/>
    </source>
</evidence>
<dbReference type="PANTHER" id="PTHR42978:SF6">
    <property type="entry name" value="QUORUM-QUENCHING LACTONASE YTNP-RELATED"/>
    <property type="match status" value="1"/>
</dbReference>
<keyword evidence="2" id="KW-0479">Metal-binding</keyword>
<dbReference type="InterPro" id="IPR051013">
    <property type="entry name" value="MBL_superfamily_lactonases"/>
</dbReference>
<evidence type="ECO:0000313" key="7">
    <source>
        <dbReference type="Proteomes" id="UP001242010"/>
    </source>
</evidence>
<dbReference type="PANTHER" id="PTHR42978">
    <property type="entry name" value="QUORUM-QUENCHING LACTONASE YTNP-RELATED-RELATED"/>
    <property type="match status" value="1"/>
</dbReference>
<protein>
    <submittedName>
        <fullName evidence="6">MBL fold metallo-hydrolase</fullName>
    </submittedName>
</protein>
<sequence>MRALLLATSLLLPGTTMTPSTPTTVARLETLRLGQLQVWKLQDGRISLAASLLKGIDPAEARRLLGGQDAADTPVNAYLVRMPDRTVLVDTGMGKDPEEDSGHLAEQLSAAGMAPSDIDLILITHDHFDHIGGLLKADGTRAFPKAVVAVARREHAFWTEDPSHLPERLRDRASKLKALFGVYEKAGAFRLFEDGEELAPGLRAIPAHGHTGGHAVYAFTSEGRELWCIGDLIHFGAVQFQHPEAGVAFDLDGDRAVKVRQELFRDAARRKAVLAGAHLPQIVRITPKGAGYDAARP</sequence>
<dbReference type="Proteomes" id="UP001242010">
    <property type="component" value="Chromosome"/>
</dbReference>
<evidence type="ECO:0000256" key="1">
    <source>
        <dbReference type="ARBA" id="ARBA00007749"/>
    </source>
</evidence>
<feature type="domain" description="Metallo-beta-lactamase" evidence="5">
    <location>
        <begin position="74"/>
        <end position="278"/>
    </location>
</feature>
<evidence type="ECO:0000256" key="4">
    <source>
        <dbReference type="ARBA" id="ARBA00022833"/>
    </source>
</evidence>
<dbReference type="RefSeq" id="WP_286354940.1">
    <property type="nucleotide sequence ID" value="NZ_AP027079.1"/>
</dbReference>
<reference evidence="7" key="1">
    <citation type="journal article" date="2023" name="Int. J. Syst. Evol. Microbiol.">
        <title>Mesoterricola silvestris gen. nov., sp. nov., Mesoterricola sediminis sp. nov., Geothrix oryzae sp. nov., Geothrix edaphica sp. nov., Geothrix rubra sp. nov., and Geothrix limicola sp. nov., six novel members of Acidobacteriota isolated from soils.</title>
        <authorList>
            <person name="Itoh H."/>
            <person name="Sugisawa Y."/>
            <person name="Mise K."/>
            <person name="Xu Z."/>
            <person name="Kuniyasu M."/>
            <person name="Ushijima N."/>
            <person name="Kawano K."/>
            <person name="Kobayashi E."/>
            <person name="Shiratori Y."/>
            <person name="Masuda Y."/>
            <person name="Senoo K."/>
        </authorList>
    </citation>
    <scope>NUCLEOTIDE SEQUENCE [LARGE SCALE GENOMIC DNA]</scope>
    <source>
        <strain evidence="7">Red222</strain>
    </source>
</reference>